<evidence type="ECO:0000313" key="1">
    <source>
        <dbReference type="EMBL" id="TKR80041.1"/>
    </source>
</evidence>
<dbReference type="EMBL" id="AZBU02000004">
    <property type="protein sequence ID" value="TKR80041.1"/>
    <property type="molecule type" value="Genomic_DNA"/>
</dbReference>
<dbReference type="Proteomes" id="UP000298663">
    <property type="component" value="Unassembled WGS sequence"/>
</dbReference>
<evidence type="ECO:0000313" key="2">
    <source>
        <dbReference type="Proteomes" id="UP000298663"/>
    </source>
</evidence>
<keyword evidence="2" id="KW-1185">Reference proteome</keyword>
<protein>
    <submittedName>
        <fullName evidence="1">Uncharacterized protein</fullName>
    </submittedName>
</protein>
<reference evidence="1 2" key="1">
    <citation type="journal article" date="2015" name="Genome Biol.">
        <title>Comparative genomics of Steinernema reveals deeply conserved gene regulatory networks.</title>
        <authorList>
            <person name="Dillman A.R."/>
            <person name="Macchietto M."/>
            <person name="Porter C.F."/>
            <person name="Rogers A."/>
            <person name="Williams B."/>
            <person name="Antoshechkin I."/>
            <person name="Lee M.M."/>
            <person name="Goodwin Z."/>
            <person name="Lu X."/>
            <person name="Lewis E.E."/>
            <person name="Goodrich-Blair H."/>
            <person name="Stock S.P."/>
            <person name="Adams B.J."/>
            <person name="Sternberg P.W."/>
            <person name="Mortazavi A."/>
        </authorList>
    </citation>
    <scope>NUCLEOTIDE SEQUENCE [LARGE SCALE GENOMIC DNA]</scope>
    <source>
        <strain evidence="1 2">ALL</strain>
    </source>
</reference>
<comment type="caution">
    <text evidence="1">The sequence shown here is derived from an EMBL/GenBank/DDBJ whole genome shotgun (WGS) entry which is preliminary data.</text>
</comment>
<dbReference type="AlphaFoldDB" id="A0A4U5NCA1"/>
<sequence>MTKFDATAILLTFAPLISLPKLPSNPFQLLHQNDDSDRQRTSFVTLSRAATGMQDRNHARLIDLIAELTEQVSTVRLGQERLSIEMAELKALMRTKDLIEESKVWRQWAQNTMTGTTTMQKELMDRLTTLFSLSCSVGTPAAPPQMNLAAQQMAYFQQVAAMQQAQRFSAATTSSRPFLLLFWPLLLPRRLLLLQCRSCLLPSRPRLLQSSRPFQFHLRQRPLPSRPCLFQSFRPRPFLS</sequence>
<reference evidence="1 2" key="2">
    <citation type="journal article" date="2019" name="G3 (Bethesda)">
        <title>Hybrid Assembly of the Genome of the Entomopathogenic Nematode Steinernema carpocapsae Identifies the X-Chromosome.</title>
        <authorList>
            <person name="Serra L."/>
            <person name="Macchietto M."/>
            <person name="Macias-Munoz A."/>
            <person name="McGill C.J."/>
            <person name="Rodriguez I.M."/>
            <person name="Rodriguez B."/>
            <person name="Murad R."/>
            <person name="Mortazavi A."/>
        </authorList>
    </citation>
    <scope>NUCLEOTIDE SEQUENCE [LARGE SCALE GENOMIC DNA]</scope>
    <source>
        <strain evidence="1 2">ALL</strain>
    </source>
</reference>
<accession>A0A4U5NCA1</accession>
<organism evidence="1 2">
    <name type="scientific">Steinernema carpocapsae</name>
    <name type="common">Entomopathogenic nematode</name>
    <dbReference type="NCBI Taxonomy" id="34508"/>
    <lineage>
        <taxon>Eukaryota</taxon>
        <taxon>Metazoa</taxon>
        <taxon>Ecdysozoa</taxon>
        <taxon>Nematoda</taxon>
        <taxon>Chromadorea</taxon>
        <taxon>Rhabditida</taxon>
        <taxon>Tylenchina</taxon>
        <taxon>Panagrolaimomorpha</taxon>
        <taxon>Strongyloidoidea</taxon>
        <taxon>Steinernematidae</taxon>
        <taxon>Steinernema</taxon>
    </lineage>
</organism>
<gene>
    <name evidence="1" type="ORF">L596_014176</name>
</gene>
<name>A0A4U5NCA1_STECR</name>
<proteinExistence type="predicted"/>